<gene>
    <name evidence="1" type="ORF">rCG_46369</name>
</gene>
<evidence type="ECO:0000313" key="2">
    <source>
        <dbReference type="Proteomes" id="UP000234681"/>
    </source>
</evidence>
<dbReference type="AlphaFoldDB" id="A6ICX4"/>
<proteinExistence type="predicted"/>
<protein>
    <submittedName>
        <fullName evidence="1">RCG46369</fullName>
    </submittedName>
</protein>
<sequence>MGAVLIAQLNLCSVFLLDLPRSLKNWGRETFHGAKLQGPFSMQVYHVL</sequence>
<dbReference type="Proteomes" id="UP000234681">
    <property type="component" value="Chromosome 13"/>
</dbReference>
<organism evidence="1 2">
    <name type="scientific">Rattus norvegicus</name>
    <name type="common">Rat</name>
    <dbReference type="NCBI Taxonomy" id="10116"/>
    <lineage>
        <taxon>Eukaryota</taxon>
        <taxon>Metazoa</taxon>
        <taxon>Chordata</taxon>
        <taxon>Craniata</taxon>
        <taxon>Vertebrata</taxon>
        <taxon>Euteleostomi</taxon>
        <taxon>Mammalia</taxon>
        <taxon>Eutheria</taxon>
        <taxon>Euarchontoglires</taxon>
        <taxon>Glires</taxon>
        <taxon>Rodentia</taxon>
        <taxon>Myomorpha</taxon>
        <taxon>Muroidea</taxon>
        <taxon>Muridae</taxon>
        <taxon>Murinae</taxon>
        <taxon>Rattus</taxon>
    </lineage>
</organism>
<evidence type="ECO:0000313" key="1">
    <source>
        <dbReference type="EMBL" id="EDM09522.1"/>
    </source>
</evidence>
<dbReference type="EMBL" id="CH473958">
    <property type="protein sequence ID" value="EDM09522.1"/>
    <property type="molecule type" value="Genomic_DNA"/>
</dbReference>
<name>A6ICX4_RAT</name>
<reference evidence="1 2" key="1">
    <citation type="submission" date="2005-09" db="EMBL/GenBank/DDBJ databases">
        <authorList>
            <person name="Mural R.J."/>
            <person name="Li P.W."/>
            <person name="Adams M.D."/>
            <person name="Amanatides P.G."/>
            <person name="Baden-Tillson H."/>
            <person name="Barnstead M."/>
            <person name="Chin S.H."/>
            <person name="Dew I."/>
            <person name="Evans C.A."/>
            <person name="Ferriera S."/>
            <person name="Flanigan M."/>
            <person name="Fosler C."/>
            <person name="Glodek A."/>
            <person name="Gu Z."/>
            <person name="Holt R.A."/>
            <person name="Jennings D."/>
            <person name="Kraft C.L."/>
            <person name="Lu F."/>
            <person name="Nguyen T."/>
            <person name="Nusskern D.R."/>
            <person name="Pfannkoch C.M."/>
            <person name="Sitter C."/>
            <person name="Sutton G.G."/>
            <person name="Venter J.C."/>
            <person name="Wang Z."/>
            <person name="Woodage T."/>
            <person name="Zheng X.H."/>
            <person name="Zhong F."/>
        </authorList>
    </citation>
    <scope>NUCLEOTIDE SEQUENCE [LARGE SCALE GENOMIC DNA]</scope>
    <source>
        <strain>BN</strain>
        <strain evidence="2">Sprague-Dawley</strain>
    </source>
</reference>
<accession>A6ICX4</accession>